<name>A0A1Q9EJF5_SYMMI</name>
<reference evidence="6 7" key="1">
    <citation type="submission" date="2016-02" db="EMBL/GenBank/DDBJ databases">
        <title>Genome analysis of coral dinoflagellate symbionts highlights evolutionary adaptations to a symbiotic lifestyle.</title>
        <authorList>
            <person name="Aranda M."/>
            <person name="Li Y."/>
            <person name="Liew Y.J."/>
            <person name="Baumgarten S."/>
            <person name="Simakov O."/>
            <person name="Wilson M."/>
            <person name="Piel J."/>
            <person name="Ashoor H."/>
            <person name="Bougouffa S."/>
            <person name="Bajic V.B."/>
            <person name="Ryu T."/>
            <person name="Ravasi T."/>
            <person name="Bayer T."/>
            <person name="Micklem G."/>
            <person name="Kim H."/>
            <person name="Bhak J."/>
            <person name="Lajeunesse T.C."/>
            <person name="Voolstra C.R."/>
        </authorList>
    </citation>
    <scope>NUCLEOTIDE SEQUENCE [LARGE SCALE GENOMIC DNA]</scope>
    <source>
        <strain evidence="6 7">CCMP2467</strain>
    </source>
</reference>
<gene>
    <name evidence="6" type="primary">desi1</name>
    <name evidence="6" type="ORF">AK812_SmicGene9036</name>
</gene>
<protein>
    <submittedName>
        <fullName evidence="6">Desumoylating isopeptidase 1</fullName>
    </submittedName>
</protein>
<dbReference type="EMBL" id="LSRX01000136">
    <property type="protein sequence ID" value="OLQ07569.1"/>
    <property type="molecule type" value="Genomic_DNA"/>
</dbReference>
<keyword evidence="7" id="KW-1185">Reference proteome</keyword>
<evidence type="ECO:0000256" key="1">
    <source>
        <dbReference type="ARBA" id="ARBA00008140"/>
    </source>
</evidence>
<comment type="caution">
    <text evidence="6">The sequence shown here is derived from an EMBL/GenBank/DDBJ whole genome shotgun (WGS) entry which is preliminary data.</text>
</comment>
<dbReference type="InterPro" id="IPR008580">
    <property type="entry name" value="PPPDE_dom"/>
</dbReference>
<dbReference type="OMA" id="WEARINF"/>
<evidence type="ECO:0000256" key="2">
    <source>
        <dbReference type="ARBA" id="ARBA00022670"/>
    </source>
</evidence>
<sequence length="372" mass="40684">MGNVTSGCWPSHLSDVRPPDADPAEGEATNQVELATSLLFTIPGLASAYHTSVVVNGEEFFFSDSGIFANMTLTSHQGKPSEKLAMGLSHWTGQQLFRALQEHFRPGTYDLIRKNCNSFSDCALHFLLRKRLPSKYSAMESMGQRTSLDLIHHFTNGAYQPNQAAANFSTETVIQQLDRLDPRTLAAGSTAGTGKNALRIGAPVAVCGLKNAEHLNGLSGRIVGYNSVNGRWEAKLSNGDTKALRAENLRPEGERVYLPGDKCRIHSLQSDAGKILNGRVGEVNRYIHDVSRSGLPLTMCEGQGISFKQVVHEFHGILLLMQVLPICKQRPPCGQIRNQLLPVWSILTWMSQDRVNGTFQLGGTPGGAVWCM</sequence>
<dbReference type="Proteomes" id="UP000186817">
    <property type="component" value="Unassembled WGS sequence"/>
</dbReference>
<keyword evidence="3" id="KW-0378">Hydrolase</keyword>
<dbReference type="AlphaFoldDB" id="A0A1Q9EJF5"/>
<feature type="region of interest" description="Disordered" evidence="4">
    <location>
        <begin position="1"/>
        <end position="27"/>
    </location>
</feature>
<keyword evidence="2" id="KW-0645">Protease</keyword>
<comment type="similarity">
    <text evidence="1">Belongs to the DeSI family.</text>
</comment>
<dbReference type="SMART" id="SM01179">
    <property type="entry name" value="DUF862"/>
    <property type="match status" value="1"/>
</dbReference>
<dbReference type="OrthoDB" id="412286at2759"/>
<feature type="domain" description="PPPDE" evidence="5">
    <location>
        <begin position="30"/>
        <end position="152"/>
    </location>
</feature>
<evidence type="ECO:0000256" key="3">
    <source>
        <dbReference type="ARBA" id="ARBA00022801"/>
    </source>
</evidence>
<dbReference type="Pfam" id="PF05903">
    <property type="entry name" value="Peptidase_C97"/>
    <property type="match status" value="1"/>
</dbReference>
<dbReference type="InterPro" id="IPR042266">
    <property type="entry name" value="PPPDE_sf"/>
</dbReference>
<evidence type="ECO:0000256" key="4">
    <source>
        <dbReference type="SAM" id="MobiDB-lite"/>
    </source>
</evidence>
<organism evidence="6 7">
    <name type="scientific">Symbiodinium microadriaticum</name>
    <name type="common">Dinoflagellate</name>
    <name type="synonym">Zooxanthella microadriatica</name>
    <dbReference type="NCBI Taxonomy" id="2951"/>
    <lineage>
        <taxon>Eukaryota</taxon>
        <taxon>Sar</taxon>
        <taxon>Alveolata</taxon>
        <taxon>Dinophyceae</taxon>
        <taxon>Suessiales</taxon>
        <taxon>Symbiodiniaceae</taxon>
        <taxon>Symbiodinium</taxon>
    </lineage>
</organism>
<evidence type="ECO:0000313" key="6">
    <source>
        <dbReference type="EMBL" id="OLQ07569.1"/>
    </source>
</evidence>
<dbReference type="PANTHER" id="PTHR12378">
    <property type="entry name" value="DESUMOYLATING ISOPEPTIDASE"/>
    <property type="match status" value="1"/>
</dbReference>
<evidence type="ECO:0000259" key="5">
    <source>
        <dbReference type="PROSITE" id="PS51858"/>
    </source>
</evidence>
<accession>A0A1Q9EJF5</accession>
<evidence type="ECO:0000313" key="7">
    <source>
        <dbReference type="Proteomes" id="UP000186817"/>
    </source>
</evidence>
<dbReference type="Gene3D" id="3.90.1720.30">
    <property type="entry name" value="PPPDE domains"/>
    <property type="match status" value="1"/>
</dbReference>
<dbReference type="PROSITE" id="PS51858">
    <property type="entry name" value="PPPDE"/>
    <property type="match status" value="1"/>
</dbReference>
<dbReference type="PANTHER" id="PTHR12378:SF80">
    <property type="entry name" value="IP06716P-RELATED"/>
    <property type="match status" value="1"/>
</dbReference>
<proteinExistence type="inferred from homology"/>
<dbReference type="GO" id="GO:0101005">
    <property type="term" value="F:deubiquitinase activity"/>
    <property type="evidence" value="ECO:0007669"/>
    <property type="project" value="TreeGrafter"/>
</dbReference>
<dbReference type="GO" id="GO:0006508">
    <property type="term" value="P:proteolysis"/>
    <property type="evidence" value="ECO:0007669"/>
    <property type="project" value="UniProtKB-KW"/>
</dbReference>
<dbReference type="GO" id="GO:0016579">
    <property type="term" value="P:protein deubiquitination"/>
    <property type="evidence" value="ECO:0007669"/>
    <property type="project" value="TreeGrafter"/>
</dbReference>